<evidence type="ECO:0000256" key="1">
    <source>
        <dbReference type="ARBA" id="ARBA00007626"/>
    </source>
</evidence>
<dbReference type="InterPro" id="IPR002885">
    <property type="entry name" value="PPR_rpt"/>
</dbReference>
<feature type="region of interest" description="Disordered" evidence="4">
    <location>
        <begin position="239"/>
        <end position="283"/>
    </location>
</feature>
<proteinExistence type="inferred from homology"/>
<feature type="compositionally biased region" description="Polar residues" evidence="4">
    <location>
        <begin position="116"/>
        <end position="131"/>
    </location>
</feature>
<dbReference type="InterPro" id="IPR033443">
    <property type="entry name" value="PROP1-like_PPR_dom"/>
</dbReference>
<comment type="similarity">
    <text evidence="1">Belongs to the PPR family. P subfamily.</text>
</comment>
<evidence type="ECO:0000256" key="2">
    <source>
        <dbReference type="ARBA" id="ARBA00022737"/>
    </source>
</evidence>
<feature type="repeat" description="PPR" evidence="3">
    <location>
        <begin position="372"/>
        <end position="406"/>
    </location>
</feature>
<feature type="region of interest" description="Disordered" evidence="4">
    <location>
        <begin position="96"/>
        <end position="166"/>
    </location>
</feature>
<evidence type="ECO:0000256" key="3">
    <source>
        <dbReference type="PROSITE-ProRule" id="PRU00708"/>
    </source>
</evidence>
<dbReference type="NCBIfam" id="TIGR00756">
    <property type="entry name" value="PPR"/>
    <property type="match status" value="1"/>
</dbReference>
<dbReference type="Pfam" id="PF01535">
    <property type="entry name" value="PPR"/>
    <property type="match status" value="1"/>
</dbReference>
<feature type="compositionally biased region" description="Basic residues" evidence="4">
    <location>
        <begin position="140"/>
        <end position="153"/>
    </location>
</feature>
<name>A0A7S3VHH2_DUNTE</name>
<evidence type="ECO:0000256" key="4">
    <source>
        <dbReference type="SAM" id="MobiDB-lite"/>
    </source>
</evidence>
<feature type="compositionally biased region" description="Basic and acidic residues" evidence="4">
    <location>
        <begin position="312"/>
        <end position="321"/>
    </location>
</feature>
<dbReference type="Pfam" id="PF17177">
    <property type="entry name" value="PPR_long"/>
    <property type="match status" value="1"/>
</dbReference>
<evidence type="ECO:0000313" key="6">
    <source>
        <dbReference type="EMBL" id="CAE0485893.1"/>
    </source>
</evidence>
<accession>A0A7S3VHH2</accession>
<dbReference type="InterPro" id="IPR011990">
    <property type="entry name" value="TPR-like_helical_dom_sf"/>
</dbReference>
<organism evidence="6">
    <name type="scientific">Dunaliella tertiolecta</name>
    <name type="common">Green alga</name>
    <dbReference type="NCBI Taxonomy" id="3047"/>
    <lineage>
        <taxon>Eukaryota</taxon>
        <taxon>Viridiplantae</taxon>
        <taxon>Chlorophyta</taxon>
        <taxon>core chlorophytes</taxon>
        <taxon>Chlorophyceae</taxon>
        <taxon>CS clade</taxon>
        <taxon>Chlamydomonadales</taxon>
        <taxon>Dunaliellaceae</taxon>
        <taxon>Dunaliella</taxon>
    </lineage>
</organism>
<dbReference type="PANTHER" id="PTHR47447:SF17">
    <property type="entry name" value="OS12G0638900 PROTEIN"/>
    <property type="match status" value="1"/>
</dbReference>
<dbReference type="PANTHER" id="PTHR47447">
    <property type="entry name" value="OS03G0856100 PROTEIN"/>
    <property type="match status" value="1"/>
</dbReference>
<gene>
    <name evidence="6" type="ORF">DTER00134_LOCUS932</name>
</gene>
<feature type="compositionally biased region" description="Basic and acidic residues" evidence="4">
    <location>
        <begin position="239"/>
        <end position="260"/>
    </location>
</feature>
<reference evidence="6" key="1">
    <citation type="submission" date="2021-01" db="EMBL/GenBank/DDBJ databases">
        <authorList>
            <person name="Corre E."/>
            <person name="Pelletier E."/>
            <person name="Niang G."/>
            <person name="Scheremetjew M."/>
            <person name="Finn R."/>
            <person name="Kale V."/>
            <person name="Holt S."/>
            <person name="Cochrane G."/>
            <person name="Meng A."/>
            <person name="Brown T."/>
            <person name="Cohen L."/>
        </authorList>
    </citation>
    <scope>NUCLEOTIDE SEQUENCE</scope>
    <source>
        <strain evidence="6">CCMP1320</strain>
    </source>
</reference>
<evidence type="ECO:0000259" key="5">
    <source>
        <dbReference type="Pfam" id="PF17177"/>
    </source>
</evidence>
<keyword evidence="2" id="KW-0677">Repeat</keyword>
<feature type="domain" description="PROP1-like PPR" evidence="5">
    <location>
        <begin position="415"/>
        <end position="516"/>
    </location>
</feature>
<feature type="repeat" description="PPR" evidence="3">
    <location>
        <begin position="552"/>
        <end position="587"/>
    </location>
</feature>
<dbReference type="AlphaFoldDB" id="A0A7S3VHH2"/>
<dbReference type="EMBL" id="HBIP01002262">
    <property type="protein sequence ID" value="CAE0485893.1"/>
    <property type="molecule type" value="Transcribed_RNA"/>
</dbReference>
<dbReference type="Gene3D" id="1.25.40.10">
    <property type="entry name" value="Tetratricopeptide repeat domain"/>
    <property type="match status" value="2"/>
</dbReference>
<protein>
    <recommendedName>
        <fullName evidence="5">PROP1-like PPR domain-containing protein</fullName>
    </recommendedName>
</protein>
<feature type="repeat" description="PPR" evidence="3">
    <location>
        <begin position="482"/>
        <end position="516"/>
    </location>
</feature>
<sequence>MHSILPASSSACAFPERHCLSHYIRVPVATSHSATRLAALSANDYSAGFDRTQCQLYIPISVASSSHSSYQSHFRSSRSFPAPSWTLKRQRSWLASARTAGPSQHEASEPFPAVSPNMSTATSPQGLNRSKQWLKAGSKQVRKSKRQAKRRANRLALPRPHPQPRVWAAAARNSPLPGTLPWGQPAPPALELLQSLSDFKQPKRVYTEPSAPPPRSHPLRHSVSVGHVVKAAQKEAHARFRQTEGENREGAGEGRVEAPGREGGSSKVAGAGTEGGAEADSWRHPAERGLADDEGVMVAPGSLASTSLGSDSKSREGKRENEGEEPEMSLEEAVAKAHTVVLNNALTALGAARQVPALDVAFKRVMASSKANSHTWASLFGAYANAGRPDLAVAQFEQACRKGTDIGPMGASALIKLCADQDDLDKGLELFYKMTSTRTTLNRYIYNCLLHLCGAHGRVYDGLDLLAAMRTDGSIQEDCKPDGYTYSALLRAITVSKKWELLPMVYKQMMRDKVEPDAEVWAQLVSLAGRANRTDLAAAYFNAAQASKSPPSSHIYNAMLAAMSRGSKDVGQMMVVYQDMLSLSLVPDAYTYVPLFSALAKAGSSLQDVDALAVEMRALGVQLNTQLGTALLNAYKHVPTMGSPALTQTLASRVDGLLTQLVKQGHANMQTYVLVAAVHAQAGSLPSMQRVLMEAVRARAPPDARALRILSLACEDGGLAGAAVHFMEQATMMKRVHIEAEQRRQGRRGALGR</sequence>
<dbReference type="PROSITE" id="PS51375">
    <property type="entry name" value="PPR"/>
    <property type="match status" value="3"/>
</dbReference>
<feature type="region of interest" description="Disordered" evidence="4">
    <location>
        <begin position="301"/>
        <end position="330"/>
    </location>
</feature>